<name>A0AAV7TAZ0_PLEWA</name>
<gene>
    <name evidence="1" type="ORF">NDU88_005608</name>
</gene>
<protein>
    <submittedName>
        <fullName evidence="1">Uncharacterized protein</fullName>
    </submittedName>
</protein>
<evidence type="ECO:0000313" key="2">
    <source>
        <dbReference type="Proteomes" id="UP001066276"/>
    </source>
</evidence>
<dbReference type="AlphaFoldDB" id="A0AAV7TAZ0"/>
<comment type="caution">
    <text evidence="1">The sequence shown here is derived from an EMBL/GenBank/DDBJ whole genome shotgun (WGS) entry which is preliminary data.</text>
</comment>
<dbReference type="Proteomes" id="UP001066276">
    <property type="component" value="Chromosome 4_1"/>
</dbReference>
<keyword evidence="2" id="KW-1185">Reference proteome</keyword>
<reference evidence="1" key="1">
    <citation type="journal article" date="2022" name="bioRxiv">
        <title>Sequencing and chromosome-scale assembly of the giantPleurodeles waltlgenome.</title>
        <authorList>
            <person name="Brown T."/>
            <person name="Elewa A."/>
            <person name="Iarovenko S."/>
            <person name="Subramanian E."/>
            <person name="Araus A.J."/>
            <person name="Petzold A."/>
            <person name="Susuki M."/>
            <person name="Suzuki K.-i.T."/>
            <person name="Hayashi T."/>
            <person name="Toyoda A."/>
            <person name="Oliveira C."/>
            <person name="Osipova E."/>
            <person name="Leigh N.D."/>
            <person name="Simon A."/>
            <person name="Yun M.H."/>
        </authorList>
    </citation>
    <scope>NUCLEOTIDE SEQUENCE</scope>
    <source>
        <strain evidence="1">20211129_DDA</strain>
        <tissue evidence="1">Liver</tissue>
    </source>
</reference>
<accession>A0AAV7TAZ0</accession>
<evidence type="ECO:0000313" key="1">
    <source>
        <dbReference type="EMBL" id="KAJ1173782.1"/>
    </source>
</evidence>
<sequence length="145" mass="17056">MNNAKFENQEISIYLDYSTKVQTARKTFLAVKAKLRFMSLRYMLLYLARLKVISGGTECFFDTREDVWYWLEVWEKVLNEQNPAWRNGARKRAMKVSNGRGTRNTSEIAVRQSSERTEIGIVEIQADETRTGWPWASEVMRKLLH</sequence>
<dbReference type="EMBL" id="JANPWB010000007">
    <property type="protein sequence ID" value="KAJ1173782.1"/>
    <property type="molecule type" value="Genomic_DNA"/>
</dbReference>
<dbReference type="Gene3D" id="3.30.250.20">
    <property type="entry name" value="L1 transposable element, C-terminal domain"/>
    <property type="match status" value="1"/>
</dbReference>
<organism evidence="1 2">
    <name type="scientific">Pleurodeles waltl</name>
    <name type="common">Iberian ribbed newt</name>
    <dbReference type="NCBI Taxonomy" id="8319"/>
    <lineage>
        <taxon>Eukaryota</taxon>
        <taxon>Metazoa</taxon>
        <taxon>Chordata</taxon>
        <taxon>Craniata</taxon>
        <taxon>Vertebrata</taxon>
        <taxon>Euteleostomi</taxon>
        <taxon>Amphibia</taxon>
        <taxon>Batrachia</taxon>
        <taxon>Caudata</taxon>
        <taxon>Salamandroidea</taxon>
        <taxon>Salamandridae</taxon>
        <taxon>Pleurodelinae</taxon>
        <taxon>Pleurodeles</taxon>
    </lineage>
</organism>
<dbReference type="InterPro" id="IPR042566">
    <property type="entry name" value="L1_C"/>
</dbReference>
<proteinExistence type="predicted"/>